<dbReference type="Proteomes" id="UP000651112">
    <property type="component" value="Unassembled WGS sequence"/>
</dbReference>
<reference evidence="1 2" key="1">
    <citation type="submission" date="2020-08" db="EMBL/GenBank/DDBJ databases">
        <title>Sphingobacterium sp. DN00404 isolated from aquaculture water.</title>
        <authorList>
            <person name="Zhang M."/>
        </authorList>
    </citation>
    <scope>NUCLEOTIDE SEQUENCE [LARGE SCALE GENOMIC DNA]</scope>
    <source>
        <strain evidence="1 2">KCTC 42746</strain>
    </source>
</reference>
<proteinExistence type="predicted"/>
<protein>
    <submittedName>
        <fullName evidence="1">Uncharacterized protein</fullName>
    </submittedName>
</protein>
<evidence type="ECO:0000313" key="2">
    <source>
        <dbReference type="Proteomes" id="UP000651112"/>
    </source>
</evidence>
<dbReference type="RefSeq" id="WP_190313014.1">
    <property type="nucleotide sequence ID" value="NZ_JACNYL010000002.1"/>
</dbReference>
<gene>
    <name evidence="1" type="ORF">H8B21_06545</name>
</gene>
<accession>A0ABR7XPX7</accession>
<dbReference type="EMBL" id="JACNYL010000002">
    <property type="protein sequence ID" value="MBD1421228.1"/>
    <property type="molecule type" value="Genomic_DNA"/>
</dbReference>
<organism evidence="1 2">
    <name type="scientific">Sphingobacterium chuzhouense</name>
    <dbReference type="NCBI Taxonomy" id="1742264"/>
    <lineage>
        <taxon>Bacteria</taxon>
        <taxon>Pseudomonadati</taxon>
        <taxon>Bacteroidota</taxon>
        <taxon>Sphingobacteriia</taxon>
        <taxon>Sphingobacteriales</taxon>
        <taxon>Sphingobacteriaceae</taxon>
        <taxon>Sphingobacterium</taxon>
    </lineage>
</organism>
<name>A0ABR7XPX7_9SPHI</name>
<sequence>MKKTIIPNVSFYECTNMLRNIYIHFMLRTDELVEQFAPEGWQNSPYFQFLNKTIEEHYDDYRYLQENCLLIVESDQEIPGKPGDYYRKLLDKTNYSLDEFIDHQEWFVAEPRQEFMVIFACACSFITNLSKCDAYSSSRDLRNQMGDVMIAISSTYEEIDRDFSKEETYIKYAVQLFFKRYEENGYCLLPFLELFFEACKKAGWDWMYLNRRICTYPSLIESLDVLSKTDPEDHEKYEMICATVDYHKQKLGFTDDYIPSKEEMLDRELAFGVPETVTAFKNVYGYYPENYPPKFSRD</sequence>
<keyword evidence="2" id="KW-1185">Reference proteome</keyword>
<comment type="caution">
    <text evidence="1">The sequence shown here is derived from an EMBL/GenBank/DDBJ whole genome shotgun (WGS) entry which is preliminary data.</text>
</comment>
<evidence type="ECO:0000313" key="1">
    <source>
        <dbReference type="EMBL" id="MBD1421228.1"/>
    </source>
</evidence>